<evidence type="ECO:0000313" key="2">
    <source>
        <dbReference type="Proteomes" id="UP000283530"/>
    </source>
</evidence>
<reference evidence="1 2" key="1">
    <citation type="journal article" date="2019" name="Nat. Plants">
        <title>Stout camphor tree genome fills gaps in understanding of flowering plant genome evolution.</title>
        <authorList>
            <person name="Chaw S.M."/>
            <person name="Liu Y.C."/>
            <person name="Wu Y.W."/>
            <person name="Wang H.Y."/>
            <person name="Lin C.I."/>
            <person name="Wu C.S."/>
            <person name="Ke H.M."/>
            <person name="Chang L.Y."/>
            <person name="Hsu C.Y."/>
            <person name="Yang H.T."/>
            <person name="Sudianto E."/>
            <person name="Hsu M.H."/>
            <person name="Wu K.P."/>
            <person name="Wang L.N."/>
            <person name="Leebens-Mack J.H."/>
            <person name="Tsai I.J."/>
        </authorList>
    </citation>
    <scope>NUCLEOTIDE SEQUENCE [LARGE SCALE GENOMIC DNA]</scope>
    <source>
        <strain evidence="2">cv. Chaw 1501</strain>
        <tissue evidence="1">Young leaves</tissue>
    </source>
</reference>
<name>A0A3S3MZ87_9MAGN</name>
<proteinExistence type="predicted"/>
<gene>
    <name evidence="1" type="ORF">CKAN_01410700</name>
</gene>
<dbReference type="Proteomes" id="UP000283530">
    <property type="component" value="Unassembled WGS sequence"/>
</dbReference>
<dbReference type="AlphaFoldDB" id="A0A3S3MZ87"/>
<sequence length="132" mass="14773">MVSVATMPELSPLTYAGMQSERRLMLTLHSTMESRPSFSLQTLETLTRDFPYLDKVDVGNRDAKHVLDATWLGGLISSSDFESLLTQVLYYLLARLRNLLPTITSKALPAATFHALPIMRVPAVLRNPPRSE</sequence>
<evidence type="ECO:0000313" key="1">
    <source>
        <dbReference type="EMBL" id="RWR85253.1"/>
    </source>
</evidence>
<dbReference type="EMBL" id="QPKB01000005">
    <property type="protein sequence ID" value="RWR85253.1"/>
    <property type="molecule type" value="Genomic_DNA"/>
</dbReference>
<keyword evidence="2" id="KW-1185">Reference proteome</keyword>
<protein>
    <submittedName>
        <fullName evidence="1">Uncharacterized protein</fullName>
    </submittedName>
</protein>
<comment type="caution">
    <text evidence="1">The sequence shown here is derived from an EMBL/GenBank/DDBJ whole genome shotgun (WGS) entry which is preliminary data.</text>
</comment>
<accession>A0A3S3MZ87</accession>
<organism evidence="1 2">
    <name type="scientific">Cinnamomum micranthum f. kanehirae</name>
    <dbReference type="NCBI Taxonomy" id="337451"/>
    <lineage>
        <taxon>Eukaryota</taxon>
        <taxon>Viridiplantae</taxon>
        <taxon>Streptophyta</taxon>
        <taxon>Embryophyta</taxon>
        <taxon>Tracheophyta</taxon>
        <taxon>Spermatophyta</taxon>
        <taxon>Magnoliopsida</taxon>
        <taxon>Magnoliidae</taxon>
        <taxon>Laurales</taxon>
        <taxon>Lauraceae</taxon>
        <taxon>Cinnamomum</taxon>
    </lineage>
</organism>